<accession>A0A409WWF2</accession>
<keyword evidence="2" id="KW-1185">Reference proteome</keyword>
<dbReference type="Proteomes" id="UP000284842">
    <property type="component" value="Unassembled WGS sequence"/>
</dbReference>
<gene>
    <name evidence="1" type="ORF">CVT24_008348</name>
</gene>
<comment type="caution">
    <text evidence="1">The sequence shown here is derived from an EMBL/GenBank/DDBJ whole genome shotgun (WGS) entry which is preliminary data.</text>
</comment>
<dbReference type="OrthoDB" id="3112947at2759"/>
<protein>
    <submittedName>
        <fullName evidence="1">Uncharacterized protein</fullName>
    </submittedName>
</protein>
<proteinExistence type="predicted"/>
<dbReference type="AlphaFoldDB" id="A0A409WWF2"/>
<reference evidence="1 2" key="1">
    <citation type="journal article" date="2018" name="Evol. Lett.">
        <title>Horizontal gene cluster transfer increased hallucinogenic mushroom diversity.</title>
        <authorList>
            <person name="Reynolds H.T."/>
            <person name="Vijayakumar V."/>
            <person name="Gluck-Thaler E."/>
            <person name="Korotkin H.B."/>
            <person name="Matheny P.B."/>
            <person name="Slot J.C."/>
        </authorList>
    </citation>
    <scope>NUCLEOTIDE SEQUENCE [LARGE SCALE GENOMIC DNA]</scope>
    <source>
        <strain evidence="1 2">2629</strain>
    </source>
</reference>
<dbReference type="EMBL" id="NHTK01005111">
    <property type="protein sequence ID" value="PPQ82845.1"/>
    <property type="molecule type" value="Genomic_DNA"/>
</dbReference>
<evidence type="ECO:0000313" key="1">
    <source>
        <dbReference type="EMBL" id="PPQ82845.1"/>
    </source>
</evidence>
<organism evidence="1 2">
    <name type="scientific">Panaeolus cyanescens</name>
    <dbReference type="NCBI Taxonomy" id="181874"/>
    <lineage>
        <taxon>Eukaryota</taxon>
        <taxon>Fungi</taxon>
        <taxon>Dikarya</taxon>
        <taxon>Basidiomycota</taxon>
        <taxon>Agaricomycotina</taxon>
        <taxon>Agaricomycetes</taxon>
        <taxon>Agaricomycetidae</taxon>
        <taxon>Agaricales</taxon>
        <taxon>Agaricineae</taxon>
        <taxon>Galeropsidaceae</taxon>
        <taxon>Panaeolus</taxon>
    </lineage>
</organism>
<name>A0A409WWF2_9AGAR</name>
<evidence type="ECO:0000313" key="2">
    <source>
        <dbReference type="Proteomes" id="UP000284842"/>
    </source>
</evidence>
<dbReference type="InParanoid" id="A0A409WWF2"/>
<sequence length="494" mass="54606">MSTSIDCTSSLNAAIMTYAPHPIATAATDIMQTLSPLIGNTGSSLDEDIKQSLVDVRERLLQAVRYMWMTIRHTLFGANMLCSLLAISDSSTSASSTVNGLRRSAESFLYGNACATDAYEQYKTLGREVESKFDLLARRFGEESVIDVAGKESTTKITLKTLRASITLHLQESEKVSSETVNILTGINNLLRTFLEDETFSLSKQITTAPLFSPDMFRTWKGLKDRFILFHNAVRDVMLTFDVGFSLDARQFSDELEADKEARKDKIPKIHIKLQIPENSADTSDCSTSPARERLISMAIPKTSGACTIFIDRSSEEAPVTGITGIRAIFTIPVPKKGSGLKRVYFYATARSTYSNSPPCTLRNKSTTVKQISQDPDFEPQNCKPILHTSQPSQSTLKWVLSRPFLRLGWKSAPILPTQLAISFDIEHRAHVDLQLNVAFEFRRRIFATSSHAVNAQVPVEPTFRTISELISAPGIVTSVLNKVESTDSGGEGQ</sequence>